<sequence length="188" mass="21467">MYGLRALLLSCLLSLLVALPVNALSGDAPLKVRSAHTELANGLYLLNATIDYHLTPNLDEALHNGVKLTFEVQVEVSRGRDWIWDATVAELSQRYRLEYHALSRLYVITHLNTGVKRTFYRLQSALFTLGALDELPLLDASLLQDGQDYRIRLRTRLRVDALPLPLRVRGYVMSEWSPASDWYTWSLR</sequence>
<dbReference type="InterPro" id="IPR025500">
    <property type="entry name" value="DUF4390"/>
</dbReference>
<dbReference type="Proteomes" id="UP000199256">
    <property type="component" value="Unassembled WGS sequence"/>
</dbReference>
<organism evidence="2 3">
    <name type="scientific">Ectothiorhodospira marina</name>
    <dbReference type="NCBI Taxonomy" id="1396821"/>
    <lineage>
        <taxon>Bacteria</taxon>
        <taxon>Pseudomonadati</taxon>
        <taxon>Pseudomonadota</taxon>
        <taxon>Gammaproteobacteria</taxon>
        <taxon>Chromatiales</taxon>
        <taxon>Ectothiorhodospiraceae</taxon>
        <taxon>Ectothiorhodospira</taxon>
    </lineage>
</organism>
<evidence type="ECO:0008006" key="4">
    <source>
        <dbReference type="Google" id="ProtNLM"/>
    </source>
</evidence>
<feature type="chain" id="PRO_5011491336" description="DUF4390 domain-containing protein" evidence="1">
    <location>
        <begin position="24"/>
        <end position="188"/>
    </location>
</feature>
<dbReference type="AlphaFoldDB" id="A0A1H7JTB6"/>
<evidence type="ECO:0000313" key="2">
    <source>
        <dbReference type="EMBL" id="SEK77762.1"/>
    </source>
</evidence>
<reference evidence="3" key="1">
    <citation type="submission" date="2016-10" db="EMBL/GenBank/DDBJ databases">
        <authorList>
            <person name="Varghese N."/>
            <person name="Submissions S."/>
        </authorList>
    </citation>
    <scope>NUCLEOTIDE SEQUENCE [LARGE SCALE GENOMIC DNA]</scope>
    <source>
        <strain evidence="3">DSM 241</strain>
    </source>
</reference>
<dbReference type="Pfam" id="PF14334">
    <property type="entry name" value="DUF4390"/>
    <property type="match status" value="1"/>
</dbReference>
<gene>
    <name evidence="2" type="ORF">SAMN05444515_10523</name>
</gene>
<feature type="signal peptide" evidence="1">
    <location>
        <begin position="1"/>
        <end position="23"/>
    </location>
</feature>
<accession>A0A1H7JTB6</accession>
<name>A0A1H7JTB6_9GAMM</name>
<dbReference type="RefSeq" id="WP_090252153.1">
    <property type="nucleotide sequence ID" value="NZ_FOAA01000005.1"/>
</dbReference>
<evidence type="ECO:0000313" key="3">
    <source>
        <dbReference type="Proteomes" id="UP000199256"/>
    </source>
</evidence>
<dbReference type="STRING" id="1396821.SAMN05444515_10523"/>
<protein>
    <recommendedName>
        <fullName evidence="4">DUF4390 domain-containing protein</fullName>
    </recommendedName>
</protein>
<keyword evidence="3" id="KW-1185">Reference proteome</keyword>
<dbReference type="OrthoDB" id="6198507at2"/>
<proteinExistence type="predicted"/>
<evidence type="ECO:0000256" key="1">
    <source>
        <dbReference type="SAM" id="SignalP"/>
    </source>
</evidence>
<keyword evidence="1" id="KW-0732">Signal</keyword>
<dbReference type="EMBL" id="FOAA01000005">
    <property type="protein sequence ID" value="SEK77762.1"/>
    <property type="molecule type" value="Genomic_DNA"/>
</dbReference>